<keyword evidence="6 7" id="KW-0234">DNA repair</keyword>
<evidence type="ECO:0000256" key="4">
    <source>
        <dbReference type="ARBA" id="ARBA00022833"/>
    </source>
</evidence>
<proteinExistence type="inferred from homology"/>
<dbReference type="GO" id="GO:0008270">
    <property type="term" value="F:zinc ion binding"/>
    <property type="evidence" value="ECO:0007669"/>
    <property type="project" value="UniProtKB-KW"/>
</dbReference>
<keyword evidence="3 7" id="KW-0863">Zinc-finger</keyword>
<dbReference type="EMBL" id="DRLD01000093">
    <property type="protein sequence ID" value="HED09701.1"/>
    <property type="molecule type" value="Genomic_DNA"/>
</dbReference>
<organism evidence="9">
    <name type="scientific">Caldithrix abyssi</name>
    <dbReference type="NCBI Taxonomy" id="187145"/>
    <lineage>
        <taxon>Bacteria</taxon>
        <taxon>Pseudomonadati</taxon>
        <taxon>Calditrichota</taxon>
        <taxon>Calditrichia</taxon>
        <taxon>Calditrichales</taxon>
        <taxon>Calditrichaceae</taxon>
        <taxon>Caldithrix</taxon>
    </lineage>
</organism>
<accession>A0A7V1LKJ6</accession>
<dbReference type="PROSITE" id="PS01300">
    <property type="entry name" value="RECR"/>
    <property type="match status" value="1"/>
</dbReference>
<evidence type="ECO:0000256" key="2">
    <source>
        <dbReference type="ARBA" id="ARBA00022763"/>
    </source>
</evidence>
<dbReference type="PANTHER" id="PTHR30446">
    <property type="entry name" value="RECOMBINATION PROTEIN RECR"/>
    <property type="match status" value="1"/>
</dbReference>
<dbReference type="Gene3D" id="3.40.1360.10">
    <property type="match status" value="1"/>
</dbReference>
<protein>
    <recommendedName>
        <fullName evidence="7">Recombination protein RecR</fullName>
    </recommendedName>
</protein>
<dbReference type="InterPro" id="IPR034137">
    <property type="entry name" value="TOPRIM_RecR"/>
</dbReference>
<evidence type="ECO:0000256" key="1">
    <source>
        <dbReference type="ARBA" id="ARBA00022723"/>
    </source>
</evidence>
<reference evidence="9" key="1">
    <citation type="journal article" date="2020" name="mSystems">
        <title>Genome- and Community-Level Interaction Insights into Carbon Utilization and Element Cycling Functions of Hydrothermarchaeota in Hydrothermal Sediment.</title>
        <authorList>
            <person name="Zhou Z."/>
            <person name="Liu Y."/>
            <person name="Xu W."/>
            <person name="Pan J."/>
            <person name="Luo Z.H."/>
            <person name="Li M."/>
        </authorList>
    </citation>
    <scope>NUCLEOTIDE SEQUENCE [LARGE SCALE GENOMIC DNA]</scope>
    <source>
        <strain evidence="9">HyVt-456</strain>
    </source>
</reference>
<dbReference type="Gene3D" id="1.10.8.420">
    <property type="entry name" value="RecR Domain 1"/>
    <property type="match status" value="1"/>
</dbReference>
<dbReference type="Gene3D" id="6.10.250.240">
    <property type="match status" value="1"/>
</dbReference>
<dbReference type="HAMAP" id="MF_00017">
    <property type="entry name" value="RecR"/>
    <property type="match status" value="1"/>
</dbReference>
<evidence type="ECO:0000313" key="9">
    <source>
        <dbReference type="EMBL" id="HED09701.1"/>
    </source>
</evidence>
<dbReference type="InterPro" id="IPR006171">
    <property type="entry name" value="TOPRIM_dom"/>
</dbReference>
<dbReference type="InterPro" id="IPR015967">
    <property type="entry name" value="Rcmb_RecR_Znf"/>
</dbReference>
<evidence type="ECO:0000259" key="8">
    <source>
        <dbReference type="PROSITE" id="PS50880"/>
    </source>
</evidence>
<dbReference type="Proteomes" id="UP000886005">
    <property type="component" value="Unassembled WGS sequence"/>
</dbReference>
<gene>
    <name evidence="7 9" type="primary">recR</name>
    <name evidence="9" type="ORF">ENJ10_03350</name>
</gene>
<dbReference type="Pfam" id="PF21176">
    <property type="entry name" value="RecR_HhH"/>
    <property type="match status" value="1"/>
</dbReference>
<feature type="domain" description="Toprim" evidence="8">
    <location>
        <begin position="82"/>
        <end position="177"/>
    </location>
</feature>
<comment type="similarity">
    <text evidence="7">Belongs to the RecR family.</text>
</comment>
<dbReference type="PANTHER" id="PTHR30446:SF0">
    <property type="entry name" value="RECOMBINATION PROTEIN RECR"/>
    <property type="match status" value="1"/>
</dbReference>
<keyword evidence="4 7" id="KW-0862">Zinc</keyword>
<dbReference type="Pfam" id="PF21175">
    <property type="entry name" value="RecR_C"/>
    <property type="match status" value="1"/>
</dbReference>
<comment type="function">
    <text evidence="7">May play a role in DNA repair. It seems to be involved in an RecBC-independent recombinational process of DNA repair. It may act with RecF and RecO.</text>
</comment>
<comment type="caution">
    <text evidence="9">The sequence shown here is derived from an EMBL/GenBank/DDBJ whole genome shotgun (WGS) entry which is preliminary data.</text>
</comment>
<dbReference type="GO" id="GO:0006310">
    <property type="term" value="P:DNA recombination"/>
    <property type="evidence" value="ECO:0007669"/>
    <property type="project" value="UniProtKB-UniRule"/>
</dbReference>
<sequence length="200" mass="21843">MSQFRIASLDNLVSQLSRLPGIGRKTAQRLAIYILKGSEEYAGALSGAIVDVKQNTRLCRQCFNIAEDTLCAICADTTRDSSKICVVEDIVDVMAIESSNEYGGVYHVLGGVISPLAGVSVEDLKIRELVERVRAGDIREVVLALNLSTEGEATMIYLSQLLKNHSVEITRIAHGIPMGSHLEFVDQTTIGRAIQARRKI</sequence>
<keyword evidence="5 7" id="KW-0233">DNA recombination</keyword>
<dbReference type="AlphaFoldDB" id="A0A7V1LKJ6"/>
<evidence type="ECO:0000256" key="5">
    <source>
        <dbReference type="ARBA" id="ARBA00023172"/>
    </source>
</evidence>
<dbReference type="InterPro" id="IPR000093">
    <property type="entry name" value="DNA_Rcmb_RecR"/>
</dbReference>
<feature type="zinc finger region" description="C4-type" evidence="7">
    <location>
        <begin position="59"/>
        <end position="74"/>
    </location>
</feature>
<dbReference type="PROSITE" id="PS50880">
    <property type="entry name" value="TOPRIM"/>
    <property type="match status" value="1"/>
</dbReference>
<dbReference type="InterPro" id="IPR023627">
    <property type="entry name" value="Rcmb_RecR"/>
</dbReference>
<evidence type="ECO:0000256" key="7">
    <source>
        <dbReference type="HAMAP-Rule" id="MF_00017"/>
    </source>
</evidence>
<dbReference type="NCBIfam" id="TIGR00615">
    <property type="entry name" value="recR"/>
    <property type="match status" value="1"/>
</dbReference>
<dbReference type="SMART" id="SM00493">
    <property type="entry name" value="TOPRIM"/>
    <property type="match status" value="1"/>
</dbReference>
<name>A0A7V1LKJ6_CALAY</name>
<keyword evidence="2 7" id="KW-0227">DNA damage</keyword>
<dbReference type="Pfam" id="PF13662">
    <property type="entry name" value="Toprim_4"/>
    <property type="match status" value="1"/>
</dbReference>
<dbReference type="GO" id="GO:0003677">
    <property type="term" value="F:DNA binding"/>
    <property type="evidence" value="ECO:0007669"/>
    <property type="project" value="UniProtKB-UniRule"/>
</dbReference>
<evidence type="ECO:0000256" key="3">
    <source>
        <dbReference type="ARBA" id="ARBA00022771"/>
    </source>
</evidence>
<evidence type="ECO:0000256" key="6">
    <source>
        <dbReference type="ARBA" id="ARBA00023204"/>
    </source>
</evidence>
<dbReference type="CDD" id="cd01025">
    <property type="entry name" value="TOPRIM_recR"/>
    <property type="match status" value="1"/>
</dbReference>
<dbReference type="Pfam" id="PF02132">
    <property type="entry name" value="RecR_ZnF"/>
    <property type="match status" value="1"/>
</dbReference>
<keyword evidence="1 7" id="KW-0479">Metal-binding</keyword>
<dbReference type="SUPFAM" id="SSF111304">
    <property type="entry name" value="Recombination protein RecR"/>
    <property type="match status" value="1"/>
</dbReference>
<dbReference type="GO" id="GO:0006281">
    <property type="term" value="P:DNA repair"/>
    <property type="evidence" value="ECO:0007669"/>
    <property type="project" value="UniProtKB-UniRule"/>
</dbReference>